<organism evidence="1 2">
    <name type="scientific">Exobacillus caeni</name>
    <dbReference type="NCBI Taxonomy" id="2574798"/>
    <lineage>
        <taxon>Bacteria</taxon>
        <taxon>Bacillati</taxon>
        <taxon>Bacillota</taxon>
        <taxon>Bacilli</taxon>
        <taxon>Bacillales</taxon>
        <taxon>Guptibacillaceae</taxon>
        <taxon>Exobacillus</taxon>
    </lineage>
</organism>
<gene>
    <name evidence="1" type="ORF">FCL54_10385</name>
</gene>
<protein>
    <submittedName>
        <fullName evidence="1">Kinase</fullName>
    </submittedName>
</protein>
<keyword evidence="1" id="KW-0418">Kinase</keyword>
<evidence type="ECO:0000313" key="1">
    <source>
        <dbReference type="EMBL" id="TLS37539.1"/>
    </source>
</evidence>
<comment type="caution">
    <text evidence="1">The sequence shown here is derived from an EMBL/GenBank/DDBJ whole genome shotgun (WGS) entry which is preliminary data.</text>
</comment>
<reference evidence="1 2" key="1">
    <citation type="submission" date="2019-04" db="EMBL/GenBank/DDBJ databases">
        <title>Bacillus caeni sp. nov., a bacterium isolated from mangrove sediment.</title>
        <authorList>
            <person name="Huang H."/>
            <person name="Mo K."/>
            <person name="Hu Y."/>
        </authorList>
    </citation>
    <scope>NUCLEOTIDE SEQUENCE [LARGE SCALE GENOMIC DNA]</scope>
    <source>
        <strain evidence="1 2">HB172195</strain>
    </source>
</reference>
<evidence type="ECO:0000313" key="2">
    <source>
        <dbReference type="Proteomes" id="UP000308230"/>
    </source>
</evidence>
<dbReference type="RefSeq" id="WP_138126058.1">
    <property type="nucleotide sequence ID" value="NZ_SWLG01000006.1"/>
</dbReference>
<dbReference type="InterPro" id="IPR014916">
    <property type="entry name" value="KapB"/>
</dbReference>
<dbReference type="EMBL" id="SWLG01000006">
    <property type="protein sequence ID" value="TLS37539.1"/>
    <property type="molecule type" value="Genomic_DNA"/>
</dbReference>
<keyword evidence="1" id="KW-0808">Transferase</keyword>
<dbReference type="Gene3D" id="2.30.30.430">
    <property type="entry name" value="Kinase associated protein B domain"/>
    <property type="match status" value="1"/>
</dbReference>
<dbReference type="InterPro" id="IPR038080">
    <property type="entry name" value="KapB_sf"/>
</dbReference>
<name>A0A5R9F4X3_9BACL</name>
<dbReference type="AlphaFoldDB" id="A0A5R9F4X3"/>
<proteinExistence type="predicted"/>
<dbReference type="SUPFAM" id="SSF141251">
    <property type="entry name" value="Kinase-associated protein B-like"/>
    <property type="match status" value="1"/>
</dbReference>
<keyword evidence="2" id="KW-1185">Reference proteome</keyword>
<dbReference type="OrthoDB" id="2407789at2"/>
<dbReference type="Pfam" id="PF08810">
    <property type="entry name" value="KapB"/>
    <property type="match status" value="1"/>
</dbReference>
<dbReference type="SMART" id="SM01298">
    <property type="entry name" value="KapB"/>
    <property type="match status" value="1"/>
</dbReference>
<accession>A0A5R9F4X3</accession>
<sequence length="128" mass="14539">MEEIKYKTGELVVAHKKTGKYIGEVIEVKPTQAVVKVLAVLKHPAQGDLHNPRKVDVPMFHQRKALACYEKTLVPFSALKPYDGNVPDYNESLRDALGKQISKLEADSSDWSKRSLQELNVLKQDYFK</sequence>
<dbReference type="Proteomes" id="UP000308230">
    <property type="component" value="Unassembled WGS sequence"/>
</dbReference>
<dbReference type="GO" id="GO:0016301">
    <property type="term" value="F:kinase activity"/>
    <property type="evidence" value="ECO:0007669"/>
    <property type="project" value="UniProtKB-KW"/>
</dbReference>